<dbReference type="InterPro" id="IPR046644">
    <property type="entry name" value="DUF6756"/>
</dbReference>
<keyword evidence="2" id="KW-1185">Reference proteome</keyword>
<reference evidence="1 2" key="1">
    <citation type="submission" date="2020-08" db="EMBL/GenBank/DDBJ databases">
        <title>Cohnella phylogeny.</title>
        <authorList>
            <person name="Dunlap C."/>
        </authorList>
    </citation>
    <scope>NUCLEOTIDE SEQUENCE [LARGE SCALE GENOMIC DNA]</scope>
    <source>
        <strain evidence="1 2">DSM 25239</strain>
    </source>
</reference>
<name>A0A841U6L5_9BACL</name>
<organism evidence="1 2">
    <name type="scientific">Cohnella xylanilytica</name>
    <dbReference type="NCBI Taxonomy" id="557555"/>
    <lineage>
        <taxon>Bacteria</taxon>
        <taxon>Bacillati</taxon>
        <taxon>Bacillota</taxon>
        <taxon>Bacilli</taxon>
        <taxon>Bacillales</taxon>
        <taxon>Paenibacillaceae</taxon>
        <taxon>Cohnella</taxon>
    </lineage>
</organism>
<dbReference type="AlphaFoldDB" id="A0A841U6L5"/>
<proteinExistence type="predicted"/>
<dbReference type="Proteomes" id="UP000553776">
    <property type="component" value="Unassembled WGS sequence"/>
</dbReference>
<dbReference type="RefSeq" id="WP_185139426.1">
    <property type="nucleotide sequence ID" value="NZ_JACJVR010000128.1"/>
</dbReference>
<comment type="caution">
    <text evidence="1">The sequence shown here is derived from an EMBL/GenBank/DDBJ whole genome shotgun (WGS) entry which is preliminary data.</text>
</comment>
<evidence type="ECO:0000313" key="1">
    <source>
        <dbReference type="EMBL" id="MBB6695479.1"/>
    </source>
</evidence>
<sequence>MEEILENIENRFLVKNHYSHGLHWGWNKLKEPKLSMRFVDQPYQYIREIIEDDVFWFIVEDLNDKLWMYEGEKDTIFELIPELCHLNEYYLVSKKYQWLICEDHHEIVHLHGQEVIQRMITYTQNNKDKIYQ</sequence>
<protein>
    <submittedName>
        <fullName evidence="1">Uncharacterized protein</fullName>
    </submittedName>
</protein>
<gene>
    <name evidence="1" type="ORF">H7B90_29195</name>
</gene>
<accession>A0A841U6L5</accession>
<evidence type="ECO:0000313" key="2">
    <source>
        <dbReference type="Proteomes" id="UP000553776"/>
    </source>
</evidence>
<dbReference type="EMBL" id="JACJVR010000128">
    <property type="protein sequence ID" value="MBB6695479.1"/>
    <property type="molecule type" value="Genomic_DNA"/>
</dbReference>
<dbReference type="Pfam" id="PF20541">
    <property type="entry name" value="DUF6756"/>
    <property type="match status" value="1"/>
</dbReference>